<dbReference type="Pfam" id="PF18911">
    <property type="entry name" value="PKD_4"/>
    <property type="match status" value="1"/>
</dbReference>
<dbReference type="Pfam" id="PF13585">
    <property type="entry name" value="CHU_C"/>
    <property type="match status" value="1"/>
</dbReference>
<protein>
    <recommendedName>
        <fullName evidence="1">PKD domain-containing protein</fullName>
    </recommendedName>
</protein>
<dbReference type="NCBIfam" id="TIGR04131">
    <property type="entry name" value="Bac_Flav_CTERM"/>
    <property type="match status" value="1"/>
</dbReference>
<dbReference type="Gene3D" id="2.60.40.10">
    <property type="entry name" value="Immunoglobulins"/>
    <property type="match status" value="1"/>
</dbReference>
<reference evidence="2 3" key="1">
    <citation type="submission" date="2016-10" db="EMBL/GenBank/DDBJ databases">
        <title>Lutibacter sp. LPB0138, isolated from marine gastropod.</title>
        <authorList>
            <person name="Kim E."/>
            <person name="Yi H."/>
        </authorList>
    </citation>
    <scope>NUCLEOTIDE SEQUENCE [LARGE SCALE GENOMIC DNA]</scope>
    <source>
        <strain evidence="2 3">LPB0138</strain>
    </source>
</reference>
<dbReference type="SUPFAM" id="SSF82171">
    <property type="entry name" value="DPP6 N-terminal domain-like"/>
    <property type="match status" value="1"/>
</dbReference>
<evidence type="ECO:0000313" key="2">
    <source>
        <dbReference type="EMBL" id="AOW21514.1"/>
    </source>
</evidence>
<evidence type="ECO:0000259" key="1">
    <source>
        <dbReference type="PROSITE" id="PS50093"/>
    </source>
</evidence>
<dbReference type="PROSITE" id="PS50093">
    <property type="entry name" value="PKD"/>
    <property type="match status" value="1"/>
</dbReference>
<gene>
    <name evidence="2" type="ORF">LPB138_12865</name>
</gene>
<dbReference type="RefSeq" id="WP_070237674.1">
    <property type="nucleotide sequence ID" value="NZ_CP017478.1"/>
</dbReference>
<organism evidence="2 3">
    <name type="scientific">Urechidicola croceus</name>
    <dbReference type="NCBI Taxonomy" id="1850246"/>
    <lineage>
        <taxon>Bacteria</taxon>
        <taxon>Pseudomonadati</taxon>
        <taxon>Bacteroidota</taxon>
        <taxon>Flavobacteriia</taxon>
        <taxon>Flavobacteriales</taxon>
        <taxon>Flavobacteriaceae</taxon>
        <taxon>Urechidicola</taxon>
    </lineage>
</organism>
<dbReference type="InterPro" id="IPR013783">
    <property type="entry name" value="Ig-like_fold"/>
</dbReference>
<dbReference type="InterPro" id="IPR026341">
    <property type="entry name" value="T9SS_type_B"/>
</dbReference>
<dbReference type="SMART" id="SM00089">
    <property type="entry name" value="PKD"/>
    <property type="match status" value="1"/>
</dbReference>
<dbReference type="Proteomes" id="UP000176050">
    <property type="component" value="Chromosome"/>
</dbReference>
<dbReference type="InterPro" id="IPR022409">
    <property type="entry name" value="PKD/Chitinase_dom"/>
</dbReference>
<dbReference type="CDD" id="cd00146">
    <property type="entry name" value="PKD"/>
    <property type="match status" value="1"/>
</dbReference>
<keyword evidence="3" id="KW-1185">Reference proteome</keyword>
<accession>A0A1D8PA95</accession>
<dbReference type="EMBL" id="CP017478">
    <property type="protein sequence ID" value="AOW21514.1"/>
    <property type="molecule type" value="Genomic_DNA"/>
</dbReference>
<sequence>MKKQLILYTFLLISFVLYSQKEANIWYFGENAGVDFNSGVPVSLTDGQLNTREGCTSISDANGNLLFYSDGITVWNRNHQVMLNGTDLLGNSDSTQSAIIIPKPNDPNLYYIFTTDKQGGTKGLNYSEVDLTLDGGLGAITNVKNINLIPQCTEQVTAVHHQNEVDIWVIAHPWESNKFNSFLITSSGINSVPVESTTSLMLPPPDITGSGSATGQLKISPTGNKLGINNGEIGTHLFDFDNQTGVVSNLLQISSRKYNYGIEFSPSGKRLYIAGYDNYSSSTAFTYILQYNLDASNIAASEVLITNYYGVAFSLQLAPNNKIYAAKGGKFLSSIENPNAVGLSCNFIEDSVDLGIRNCVAGLPPFIQSYFTVSLSYQNICLGDATEFNLNTTVDSVTWDFGDPASGIDNTSTDIEPTHIFSSPGTYTVTATAISGGETAESEIDVIIFETPIAHPIDDIILCDTEQDGFVIFDTTTLEDNILNGQDPDLFEVIYYDGISNYNDNVPMEHPDMFELLTFSNADPVISVRNKNNPTCEDSMSFNISVIESPLINLNIIDLPLCDNTTVGTDTDGFIEIDLTQKEEEILNWETQPDYNITYFTDNLYTDEILNPTTYQNTNTTETIYVNVTNTSHSNNSCDSKTSFNLVVNALPTITPTVELKQCDDDNNGFSLFNLEEVIDKISANYLNETITFHETLALAESGNSPIPNTITYTNETVSTDTIWARVENVDGCYKTSQVNLIVSTTLIPSSFQRNFYQCDDDTDGIATFDFSSVNTEIEALFPVGQQLDITYYRNVDDALAEENFITDISNYENSGYPNSQDIYVRVDSQLDNSCLGLGAHISLTVETVPVANPVTIPEQCDPDGDGLYEFDTSTIESTIIGTQTDVDVFYVAENGDALPSPLPNPFQTTSQTITVRVENTLSQDPNGRCFDETTINFSVDAAAVANPIGNLIECDDDIDGLFPFDTSAIEDIVLNGQTDMIVSYTDSQGNVLSSPLPNPFLSGNETINVRVENPLNTICYDETSFELIVRDRPQFELDDEDVICINESPSLTITTQNAIHTESYEWTDSDGTIISTDASATVTEGGIYSVIAISSLGCESFPQEITINESEKATITQEMITIIDDSDNNSISIDISNLGSGDYEFSLGEEFGDYQDEPIFENVPAGIHTVYVQDKNNCGITPIQVSVIGYPKYFTPNNDGVNDTWNVKGTNSNFYGNSIIYIYDRFGKIVANILPNSEGWNGLNNGKELPATDYWFKVEFIDEDGTSFIRKGHFSLIRRGY</sequence>
<dbReference type="SUPFAM" id="SSF49299">
    <property type="entry name" value="PKD domain"/>
    <property type="match status" value="1"/>
</dbReference>
<name>A0A1D8PA95_9FLAO</name>
<proteinExistence type="predicted"/>
<feature type="domain" description="PKD" evidence="1">
    <location>
        <begin position="396"/>
        <end position="448"/>
    </location>
</feature>
<dbReference type="InterPro" id="IPR035986">
    <property type="entry name" value="PKD_dom_sf"/>
</dbReference>
<evidence type="ECO:0000313" key="3">
    <source>
        <dbReference type="Proteomes" id="UP000176050"/>
    </source>
</evidence>
<dbReference type="STRING" id="1850246.LPB138_12865"/>
<dbReference type="InterPro" id="IPR000601">
    <property type="entry name" value="PKD_dom"/>
</dbReference>
<dbReference type="KEGG" id="lul:LPB138_12865"/>